<name>A0A1I1ZQG9_9BACT</name>
<dbReference type="Proteomes" id="UP000199400">
    <property type="component" value="Unassembled WGS sequence"/>
</dbReference>
<keyword evidence="2" id="KW-1185">Reference proteome</keyword>
<organism evidence="1 2">
    <name type="scientific">Nannocystis exedens</name>
    <dbReference type="NCBI Taxonomy" id="54"/>
    <lineage>
        <taxon>Bacteria</taxon>
        <taxon>Pseudomonadati</taxon>
        <taxon>Myxococcota</taxon>
        <taxon>Polyangia</taxon>
        <taxon>Nannocystales</taxon>
        <taxon>Nannocystaceae</taxon>
        <taxon>Nannocystis</taxon>
    </lineage>
</organism>
<dbReference type="PROSITE" id="PS51257">
    <property type="entry name" value="PROKAR_LIPOPROTEIN"/>
    <property type="match status" value="1"/>
</dbReference>
<accession>A0A1I1ZQG9</accession>
<evidence type="ECO:0000313" key="2">
    <source>
        <dbReference type="Proteomes" id="UP000199400"/>
    </source>
</evidence>
<feature type="non-terminal residue" evidence="1">
    <location>
        <position position="53"/>
    </location>
</feature>
<gene>
    <name evidence="1" type="ORF">SAMN02745121_03904</name>
</gene>
<proteinExistence type="predicted"/>
<dbReference type="AlphaFoldDB" id="A0A1I1ZQG9"/>
<reference evidence="2" key="1">
    <citation type="submission" date="2016-10" db="EMBL/GenBank/DDBJ databases">
        <authorList>
            <person name="Varghese N."/>
            <person name="Submissions S."/>
        </authorList>
    </citation>
    <scope>NUCLEOTIDE SEQUENCE [LARGE SCALE GENOMIC DNA]</scope>
    <source>
        <strain evidence="2">ATCC 25963</strain>
    </source>
</reference>
<protein>
    <submittedName>
        <fullName evidence="1">Uncharacterized protein</fullName>
    </submittedName>
</protein>
<dbReference type="EMBL" id="FOMX01000012">
    <property type="protein sequence ID" value="SFE33901.1"/>
    <property type="molecule type" value="Genomic_DNA"/>
</dbReference>
<evidence type="ECO:0000313" key="1">
    <source>
        <dbReference type="EMBL" id="SFE33901.1"/>
    </source>
</evidence>
<sequence length="53" mass="5761">MQQSGRDRGIRSVGAIVCAAWGLWLTGCAPEDDWELTEIGVEQERAELAGEEA</sequence>